<proteinExistence type="predicted"/>
<evidence type="ECO:0000313" key="2">
    <source>
        <dbReference type="EMBL" id="KAG8390305.1"/>
    </source>
</evidence>
<sequence length="157" mass="17522">MNVDSLSPTRGGSFKNGFEDAMHAEAIRSALNDVGSSSKIASRHSGWTTSEDEADVMDQDEEELELTPNRISPVPLICRPIHLSGTDCERRKSFREQRKSHYDEFHKVRELRRNGSFLEEENDEAIHDNGKKSDSSSITAGVKDIDINETSEPSKGS</sequence>
<feature type="region of interest" description="Disordered" evidence="1">
    <location>
        <begin position="34"/>
        <end position="60"/>
    </location>
</feature>
<reference evidence="2" key="1">
    <citation type="submission" date="2019-10" db="EMBL/GenBank/DDBJ databases">
        <authorList>
            <person name="Zhang R."/>
            <person name="Pan Y."/>
            <person name="Wang J."/>
            <person name="Ma R."/>
            <person name="Yu S."/>
        </authorList>
    </citation>
    <scope>NUCLEOTIDE SEQUENCE</scope>
    <source>
        <strain evidence="2">LA-IB0</strain>
        <tissue evidence="2">Leaf</tissue>
    </source>
</reference>
<dbReference type="EMBL" id="WHWC01000001">
    <property type="protein sequence ID" value="KAG8390305.1"/>
    <property type="molecule type" value="Genomic_DNA"/>
</dbReference>
<feature type="compositionally biased region" description="Polar residues" evidence="1">
    <location>
        <begin position="34"/>
        <end position="49"/>
    </location>
</feature>
<dbReference type="GO" id="GO:0004864">
    <property type="term" value="F:protein phosphatase inhibitor activity"/>
    <property type="evidence" value="ECO:0007669"/>
    <property type="project" value="InterPro"/>
</dbReference>
<feature type="compositionally biased region" description="Basic and acidic residues" evidence="1">
    <location>
        <begin position="124"/>
        <end position="134"/>
    </location>
</feature>
<name>A0AAV6Y969_9LAMI</name>
<dbReference type="GO" id="GO:0009966">
    <property type="term" value="P:regulation of signal transduction"/>
    <property type="evidence" value="ECO:0007669"/>
    <property type="project" value="InterPro"/>
</dbReference>
<dbReference type="Pfam" id="PF04979">
    <property type="entry name" value="IPP-2"/>
    <property type="match status" value="1"/>
</dbReference>
<feature type="compositionally biased region" description="Acidic residues" evidence="1">
    <location>
        <begin position="50"/>
        <end position="60"/>
    </location>
</feature>
<dbReference type="InterPro" id="IPR007062">
    <property type="entry name" value="PPI-2"/>
</dbReference>
<gene>
    <name evidence="2" type="ORF">BUALT_Bualt01G0069800</name>
</gene>
<organism evidence="2 3">
    <name type="scientific">Buddleja alternifolia</name>
    <dbReference type="NCBI Taxonomy" id="168488"/>
    <lineage>
        <taxon>Eukaryota</taxon>
        <taxon>Viridiplantae</taxon>
        <taxon>Streptophyta</taxon>
        <taxon>Embryophyta</taxon>
        <taxon>Tracheophyta</taxon>
        <taxon>Spermatophyta</taxon>
        <taxon>Magnoliopsida</taxon>
        <taxon>eudicotyledons</taxon>
        <taxon>Gunneridae</taxon>
        <taxon>Pentapetalae</taxon>
        <taxon>asterids</taxon>
        <taxon>lamiids</taxon>
        <taxon>Lamiales</taxon>
        <taxon>Scrophulariaceae</taxon>
        <taxon>Buddlejeae</taxon>
        <taxon>Buddleja</taxon>
    </lineage>
</organism>
<evidence type="ECO:0008006" key="4">
    <source>
        <dbReference type="Google" id="ProtNLM"/>
    </source>
</evidence>
<dbReference type="PANTHER" id="PTHR12398">
    <property type="entry name" value="PROTEIN PHOSPHATASE INHIBITOR"/>
    <property type="match status" value="1"/>
</dbReference>
<dbReference type="AlphaFoldDB" id="A0AAV6Y969"/>
<protein>
    <recommendedName>
        <fullName evidence="4">Protein phosphatase inhibitor 2</fullName>
    </recommendedName>
</protein>
<dbReference type="PANTHER" id="PTHR12398:SF20">
    <property type="entry name" value="PROTEIN PHOSPHATASE 1 REGULATORY INHIBITOR SUBUNIT 2"/>
    <property type="match status" value="1"/>
</dbReference>
<evidence type="ECO:0000256" key="1">
    <source>
        <dbReference type="SAM" id="MobiDB-lite"/>
    </source>
</evidence>
<feature type="compositionally biased region" description="Polar residues" evidence="1">
    <location>
        <begin position="148"/>
        <end position="157"/>
    </location>
</feature>
<accession>A0AAV6Y969</accession>
<comment type="caution">
    <text evidence="2">The sequence shown here is derived from an EMBL/GenBank/DDBJ whole genome shotgun (WGS) entry which is preliminary data.</text>
</comment>
<keyword evidence="3" id="KW-1185">Reference proteome</keyword>
<feature type="region of interest" description="Disordered" evidence="1">
    <location>
        <begin position="115"/>
        <end position="157"/>
    </location>
</feature>
<evidence type="ECO:0000313" key="3">
    <source>
        <dbReference type="Proteomes" id="UP000826271"/>
    </source>
</evidence>
<dbReference type="Proteomes" id="UP000826271">
    <property type="component" value="Unassembled WGS sequence"/>
</dbReference>